<dbReference type="OrthoDB" id="9991036at2759"/>
<dbReference type="Gene3D" id="3.40.50.150">
    <property type="entry name" value="Vaccinia Virus protein VP39"/>
    <property type="match status" value="1"/>
</dbReference>
<evidence type="ECO:0000313" key="2">
    <source>
        <dbReference type="Proteomes" id="UP000054560"/>
    </source>
</evidence>
<gene>
    <name evidence="1" type="ORF">SARC_06994</name>
</gene>
<protein>
    <recommendedName>
        <fullName evidence="3">Methyltransferase domain-containing protein</fullName>
    </recommendedName>
</protein>
<dbReference type="SUPFAM" id="SSF53335">
    <property type="entry name" value="S-adenosyl-L-methionine-dependent methyltransferases"/>
    <property type="match status" value="1"/>
</dbReference>
<dbReference type="eggNOG" id="ENOG502S88X">
    <property type="taxonomic scope" value="Eukaryota"/>
</dbReference>
<sequence>MEFQRIYTDNVWEGNRGIGGTGGGGSGDGSNPAMIRNLPKIMEDVINKYNVLKWLDAPCGRVRWTSKFLKEQQTKRLSEGKPELQYLGLDVVGSVIKMNTEEFWDEAAWTFELKDLETEAIPQGYDLILCRDALQHLPLKTALRGKYDNVQMYPVLTAVCVHVMFMR</sequence>
<dbReference type="InterPro" id="IPR029063">
    <property type="entry name" value="SAM-dependent_MTases_sf"/>
</dbReference>
<dbReference type="GeneID" id="25907498"/>
<evidence type="ECO:0000313" key="1">
    <source>
        <dbReference type="EMBL" id="KNC80654.1"/>
    </source>
</evidence>
<organism evidence="1 2">
    <name type="scientific">Sphaeroforma arctica JP610</name>
    <dbReference type="NCBI Taxonomy" id="667725"/>
    <lineage>
        <taxon>Eukaryota</taxon>
        <taxon>Ichthyosporea</taxon>
        <taxon>Ichthyophonida</taxon>
        <taxon>Sphaeroforma</taxon>
    </lineage>
</organism>
<reference evidence="1 2" key="1">
    <citation type="submission" date="2011-02" db="EMBL/GenBank/DDBJ databases">
        <title>The Genome Sequence of Sphaeroforma arctica JP610.</title>
        <authorList>
            <consortium name="The Broad Institute Genome Sequencing Platform"/>
            <person name="Russ C."/>
            <person name="Cuomo C."/>
            <person name="Young S.K."/>
            <person name="Zeng Q."/>
            <person name="Gargeya S."/>
            <person name="Alvarado L."/>
            <person name="Berlin A."/>
            <person name="Chapman S.B."/>
            <person name="Chen Z."/>
            <person name="Freedman E."/>
            <person name="Gellesch M."/>
            <person name="Goldberg J."/>
            <person name="Griggs A."/>
            <person name="Gujja S."/>
            <person name="Heilman E."/>
            <person name="Heiman D."/>
            <person name="Howarth C."/>
            <person name="Mehta T."/>
            <person name="Neiman D."/>
            <person name="Pearson M."/>
            <person name="Roberts A."/>
            <person name="Saif S."/>
            <person name="Shea T."/>
            <person name="Shenoy N."/>
            <person name="Sisk P."/>
            <person name="Stolte C."/>
            <person name="Sykes S."/>
            <person name="White J."/>
            <person name="Yandava C."/>
            <person name="Burger G."/>
            <person name="Gray M.W."/>
            <person name="Holland P.W.H."/>
            <person name="King N."/>
            <person name="Lang F.B.F."/>
            <person name="Roger A.J."/>
            <person name="Ruiz-Trillo I."/>
            <person name="Haas B."/>
            <person name="Nusbaum C."/>
            <person name="Birren B."/>
        </authorList>
    </citation>
    <scope>NUCLEOTIDE SEQUENCE [LARGE SCALE GENOMIC DNA]</scope>
    <source>
        <strain evidence="1 2">JP610</strain>
    </source>
</reference>
<dbReference type="EMBL" id="KQ242122">
    <property type="protein sequence ID" value="KNC80654.1"/>
    <property type="molecule type" value="Genomic_DNA"/>
</dbReference>
<dbReference type="Proteomes" id="UP000054560">
    <property type="component" value="Unassembled WGS sequence"/>
</dbReference>
<evidence type="ECO:0008006" key="3">
    <source>
        <dbReference type="Google" id="ProtNLM"/>
    </source>
</evidence>
<dbReference type="RefSeq" id="XP_014154556.1">
    <property type="nucleotide sequence ID" value="XM_014299081.1"/>
</dbReference>
<dbReference type="AlphaFoldDB" id="A0A0L0FVJ5"/>
<name>A0A0L0FVJ5_9EUKA</name>
<accession>A0A0L0FVJ5</accession>
<proteinExistence type="predicted"/>
<keyword evidence="2" id="KW-1185">Reference proteome</keyword>